<organism evidence="2 3">
    <name type="scientific">Paenibacillus cookii</name>
    <dbReference type="NCBI Taxonomy" id="157839"/>
    <lineage>
        <taxon>Bacteria</taxon>
        <taxon>Bacillati</taxon>
        <taxon>Bacillota</taxon>
        <taxon>Bacilli</taxon>
        <taxon>Bacillales</taxon>
        <taxon>Paenibacillaceae</taxon>
        <taxon>Paenibacillus</taxon>
    </lineage>
</organism>
<keyword evidence="3" id="KW-1185">Reference proteome</keyword>
<keyword evidence="1" id="KW-1133">Transmembrane helix</keyword>
<evidence type="ECO:0000313" key="2">
    <source>
        <dbReference type="EMBL" id="GIO68918.1"/>
    </source>
</evidence>
<gene>
    <name evidence="2" type="ORF">J21TS3_37390</name>
</gene>
<sequence length="49" mass="5778">MCILIIDIFILNYLTEFFKHLFSFYMMAAVSLCHHLVQNQFGMAPSNYT</sequence>
<dbReference type="EMBL" id="BORW01000023">
    <property type="protein sequence ID" value="GIO68918.1"/>
    <property type="molecule type" value="Genomic_DNA"/>
</dbReference>
<comment type="caution">
    <text evidence="2">The sequence shown here is derived from an EMBL/GenBank/DDBJ whole genome shotgun (WGS) entry which is preliminary data.</text>
</comment>
<dbReference type="Proteomes" id="UP000680638">
    <property type="component" value="Unassembled WGS sequence"/>
</dbReference>
<name>A0ABQ4M0I3_9BACL</name>
<keyword evidence="1" id="KW-0472">Membrane</keyword>
<evidence type="ECO:0000313" key="3">
    <source>
        <dbReference type="Proteomes" id="UP000680638"/>
    </source>
</evidence>
<reference evidence="2 3" key="1">
    <citation type="submission" date="2021-03" db="EMBL/GenBank/DDBJ databases">
        <title>Antimicrobial resistance genes in bacteria isolated from Japanese honey, and their potential for conferring macrolide and lincosamide resistance in the American foulbrood pathogen Paenibacillus larvae.</title>
        <authorList>
            <person name="Okamoto M."/>
            <person name="Kumagai M."/>
            <person name="Kanamori H."/>
            <person name="Takamatsu D."/>
        </authorList>
    </citation>
    <scope>NUCLEOTIDE SEQUENCE [LARGE SCALE GENOMIC DNA]</scope>
    <source>
        <strain evidence="2 3">J21TS3</strain>
    </source>
</reference>
<keyword evidence="1" id="KW-0812">Transmembrane</keyword>
<feature type="transmembrane region" description="Helical" evidence="1">
    <location>
        <begin position="17"/>
        <end position="37"/>
    </location>
</feature>
<accession>A0ABQ4M0I3</accession>
<protein>
    <submittedName>
        <fullName evidence="2">Uncharacterized protein</fullName>
    </submittedName>
</protein>
<evidence type="ECO:0000256" key="1">
    <source>
        <dbReference type="SAM" id="Phobius"/>
    </source>
</evidence>
<proteinExistence type="predicted"/>